<dbReference type="EMBL" id="JANRML010000056">
    <property type="protein sequence ID" value="MCZ2221948.1"/>
    <property type="molecule type" value="Genomic_DNA"/>
</dbReference>
<dbReference type="Pfam" id="PF14223">
    <property type="entry name" value="Retrotran_gag_2"/>
    <property type="match status" value="1"/>
</dbReference>
<protein>
    <submittedName>
        <fullName evidence="1">Uncharacterized protein</fullName>
    </submittedName>
</protein>
<proteinExistence type="predicted"/>
<keyword evidence="2" id="KW-1185">Reference proteome</keyword>
<dbReference type="AlphaFoldDB" id="A0A9Q4NSI9"/>
<dbReference type="RefSeq" id="WP_269028633.1">
    <property type="nucleotide sequence ID" value="NZ_JANRML010000056.1"/>
</dbReference>
<reference evidence="1" key="1">
    <citation type="submission" date="2022-08" db="EMBL/GenBank/DDBJ databases">
        <title>Corynebacterium sp. nov., isolated from clinical breast specimens.</title>
        <authorList>
            <person name="Zhang T."/>
        </authorList>
    </citation>
    <scope>NUCLEOTIDE SEQUENCE</scope>
    <source>
        <strain evidence="1">CCUG 57942</strain>
    </source>
</reference>
<evidence type="ECO:0000313" key="1">
    <source>
        <dbReference type="EMBL" id="MCZ2221948.1"/>
    </source>
</evidence>
<name>A0A9Q4NSI9_9CORY</name>
<comment type="caution">
    <text evidence="1">The sequence shown here is derived from an EMBL/GenBank/DDBJ whole genome shotgun (WGS) entry which is preliminary data.</text>
</comment>
<sequence length="95" mass="11032">METYLKDLRVDVWFSVASRYNALKKPKTAAQKEAKRNNKLAIDTILDGLIDSVKSKVGSCASSKYLWDKIKDLHVREEEEEEEVEANYNISYFKE</sequence>
<feature type="non-terminal residue" evidence="1">
    <location>
        <position position="95"/>
    </location>
</feature>
<dbReference type="Proteomes" id="UP001071110">
    <property type="component" value="Unassembled WGS sequence"/>
</dbReference>
<organism evidence="1 2">
    <name type="scientific">Corynebacterium pilbarense</name>
    <dbReference type="NCBI Taxonomy" id="1288393"/>
    <lineage>
        <taxon>Bacteria</taxon>
        <taxon>Bacillati</taxon>
        <taxon>Actinomycetota</taxon>
        <taxon>Actinomycetes</taxon>
        <taxon>Mycobacteriales</taxon>
        <taxon>Corynebacteriaceae</taxon>
        <taxon>Corynebacterium</taxon>
    </lineage>
</organism>
<accession>A0A9Q4NSI9</accession>
<gene>
    <name evidence="1" type="ORF">NUW87_11365</name>
</gene>
<evidence type="ECO:0000313" key="2">
    <source>
        <dbReference type="Proteomes" id="UP001071110"/>
    </source>
</evidence>